<evidence type="ECO:0000259" key="2">
    <source>
        <dbReference type="Pfam" id="PF00296"/>
    </source>
</evidence>
<protein>
    <submittedName>
        <fullName evidence="3">LLM class flavin-dependent oxidoreductase</fullName>
    </submittedName>
</protein>
<feature type="domain" description="Luciferase-like" evidence="2">
    <location>
        <begin position="22"/>
        <end position="305"/>
    </location>
</feature>
<dbReference type="InterPro" id="IPR036661">
    <property type="entry name" value="Luciferase-like_sf"/>
</dbReference>
<dbReference type="SUPFAM" id="SSF51679">
    <property type="entry name" value="Bacterial luciferase-like"/>
    <property type="match status" value="1"/>
</dbReference>
<proteinExistence type="predicted"/>
<evidence type="ECO:0000313" key="4">
    <source>
        <dbReference type="Proteomes" id="UP001500218"/>
    </source>
</evidence>
<evidence type="ECO:0000313" key="3">
    <source>
        <dbReference type="EMBL" id="GAA1798509.1"/>
    </source>
</evidence>
<dbReference type="RefSeq" id="WP_344128701.1">
    <property type="nucleotide sequence ID" value="NZ_BAAALT010000053.1"/>
</dbReference>
<dbReference type="InterPro" id="IPR019949">
    <property type="entry name" value="CmoO-like"/>
</dbReference>
<gene>
    <name evidence="3" type="ORF">GCM10009682_20100</name>
</gene>
<dbReference type="Gene3D" id="3.20.20.30">
    <property type="entry name" value="Luciferase-like domain"/>
    <property type="match status" value="1"/>
</dbReference>
<dbReference type="InterPro" id="IPR050766">
    <property type="entry name" value="Bact_Lucif_Oxidored"/>
</dbReference>
<dbReference type="NCBIfam" id="TIGR03558">
    <property type="entry name" value="oxido_grp_1"/>
    <property type="match status" value="1"/>
</dbReference>
<name>A0ABP4Y4F5_9ACTN</name>
<dbReference type="Proteomes" id="UP001500218">
    <property type="component" value="Unassembled WGS sequence"/>
</dbReference>
<accession>A0ABP4Y4F5</accession>
<comment type="similarity">
    <text evidence="1">To bacterial alkanal monooxygenase alpha and beta chains.</text>
</comment>
<sequence length="345" mass="35999">MPSPLLSILDLSIGTTGRPLSDALGDTVRLAEMADGLGFERFWVGENHNIGSLASSSPAVLMATIAARTGRIRVGAGCVLLNNHAPLAIAETFKVLHTLHPGRIDLGLGRAPGGDPLTALALRQQRTLARPDEFIDRLAELLGFADGLPKDHPYHGVVAMPADAPLPDLWVFGSSVQSGQTAGLAGVRYGFAAHLAPTLDGAPDAMAAYRAGFEPTGSAPFPWTAVSLLVFCADSAERAADLADAYALAWSRHGTARAGLIPTLAEARGAAGDPAFATARERVRSIAVIGTPGQVVGRLNDLATELRADELILTTGIHDPAERARCFALIHENWPACAVPPVSVA</sequence>
<keyword evidence="4" id="KW-1185">Reference proteome</keyword>
<dbReference type="PANTHER" id="PTHR30137:SF6">
    <property type="entry name" value="LUCIFERASE-LIKE MONOOXYGENASE"/>
    <property type="match status" value="1"/>
</dbReference>
<evidence type="ECO:0000256" key="1">
    <source>
        <dbReference type="ARBA" id="ARBA00007789"/>
    </source>
</evidence>
<organism evidence="3 4">
    <name type="scientific">Luedemannella flava</name>
    <dbReference type="NCBI Taxonomy" id="349316"/>
    <lineage>
        <taxon>Bacteria</taxon>
        <taxon>Bacillati</taxon>
        <taxon>Actinomycetota</taxon>
        <taxon>Actinomycetes</taxon>
        <taxon>Micromonosporales</taxon>
        <taxon>Micromonosporaceae</taxon>
        <taxon>Luedemannella</taxon>
    </lineage>
</organism>
<dbReference type="PANTHER" id="PTHR30137">
    <property type="entry name" value="LUCIFERASE-LIKE MONOOXYGENASE"/>
    <property type="match status" value="1"/>
</dbReference>
<comment type="caution">
    <text evidence="3">The sequence shown here is derived from an EMBL/GenBank/DDBJ whole genome shotgun (WGS) entry which is preliminary data.</text>
</comment>
<reference evidence="4" key="1">
    <citation type="journal article" date="2019" name="Int. J. Syst. Evol. Microbiol.">
        <title>The Global Catalogue of Microorganisms (GCM) 10K type strain sequencing project: providing services to taxonomists for standard genome sequencing and annotation.</title>
        <authorList>
            <consortium name="The Broad Institute Genomics Platform"/>
            <consortium name="The Broad Institute Genome Sequencing Center for Infectious Disease"/>
            <person name="Wu L."/>
            <person name="Ma J."/>
        </authorList>
    </citation>
    <scope>NUCLEOTIDE SEQUENCE [LARGE SCALE GENOMIC DNA]</scope>
    <source>
        <strain evidence="4">JCM 13250</strain>
    </source>
</reference>
<dbReference type="Pfam" id="PF00296">
    <property type="entry name" value="Bac_luciferase"/>
    <property type="match status" value="1"/>
</dbReference>
<dbReference type="EMBL" id="BAAALT010000053">
    <property type="protein sequence ID" value="GAA1798509.1"/>
    <property type="molecule type" value="Genomic_DNA"/>
</dbReference>
<dbReference type="InterPro" id="IPR011251">
    <property type="entry name" value="Luciferase-like_dom"/>
</dbReference>